<keyword evidence="3" id="KW-1185">Reference proteome</keyword>
<accession>A0ABU7UVE5</accession>
<evidence type="ECO:0000313" key="3">
    <source>
        <dbReference type="Proteomes" id="UP001498469"/>
    </source>
</evidence>
<dbReference type="Pfam" id="PF09823">
    <property type="entry name" value="DUF2357"/>
    <property type="match status" value="1"/>
</dbReference>
<feature type="domain" description="DUF2357" evidence="1">
    <location>
        <begin position="1"/>
        <end position="43"/>
    </location>
</feature>
<gene>
    <name evidence="2" type="ORF">SJI18_23410</name>
</gene>
<comment type="caution">
    <text evidence="2">The sequence shown here is derived from an EMBL/GenBank/DDBJ whole genome shotgun (WGS) entry which is preliminary data.</text>
</comment>
<dbReference type="RefSeq" id="WP_216255598.1">
    <property type="nucleotide sequence ID" value="NZ_JAZHFS010000045.1"/>
</dbReference>
<proteinExistence type="predicted"/>
<dbReference type="Pfam" id="PF04411">
    <property type="entry name" value="PDDEXK_7"/>
    <property type="match status" value="1"/>
</dbReference>
<dbReference type="InterPro" id="IPR018633">
    <property type="entry name" value="DUF2357"/>
</dbReference>
<reference evidence="2 3" key="1">
    <citation type="submission" date="2023-11" db="EMBL/GenBank/DDBJ databases">
        <title>Draft genome sequence of a psychrophilic Clostridium strain from permafrost water brine.</title>
        <authorList>
            <person name="Shcherbakova V.A."/>
            <person name="Trubitsyn V.E."/>
            <person name="Zakharyuk A.G."/>
        </authorList>
    </citation>
    <scope>NUCLEOTIDE SEQUENCE [LARGE SCALE GENOMIC DNA]</scope>
    <source>
        <strain evidence="2 3">14F</strain>
    </source>
</reference>
<dbReference type="EMBL" id="JAZHFS010000045">
    <property type="protein sequence ID" value="MEF2115231.1"/>
    <property type="molecule type" value="Genomic_DNA"/>
</dbReference>
<organism evidence="2 3">
    <name type="scientific">Clostridium frigoriphilum</name>
    <dbReference type="NCBI Taxonomy" id="443253"/>
    <lineage>
        <taxon>Bacteria</taxon>
        <taxon>Bacillati</taxon>
        <taxon>Bacillota</taxon>
        <taxon>Clostridia</taxon>
        <taxon>Eubacteriales</taxon>
        <taxon>Clostridiaceae</taxon>
        <taxon>Clostridium</taxon>
    </lineage>
</organism>
<evidence type="ECO:0000313" key="2">
    <source>
        <dbReference type="EMBL" id="MEF2115231.1"/>
    </source>
</evidence>
<dbReference type="Proteomes" id="UP001498469">
    <property type="component" value="Unassembled WGS sequence"/>
</dbReference>
<dbReference type="InterPro" id="IPR007505">
    <property type="entry name" value="PDDEXK_7"/>
</dbReference>
<name>A0ABU7UVE5_9CLOT</name>
<sequence>MKKAINNKLKTSFLKKVDSDYRNTSMSLVFNMASGYREIYKYYLMLQKGLSINSNIFSLSMKELSLLYEYWCFIKINSLLRKRYKLISTDFILLMTFQKESLLHL</sequence>
<protein>
    <submittedName>
        <fullName evidence="2">DUF2357 domain-containing protein</fullName>
    </submittedName>
</protein>
<evidence type="ECO:0000259" key="1">
    <source>
        <dbReference type="Pfam" id="PF09823"/>
    </source>
</evidence>